<dbReference type="eggNOG" id="COG1404">
    <property type="taxonomic scope" value="Bacteria"/>
</dbReference>
<protein>
    <submittedName>
        <fullName evidence="3">Putative exosortase, PEP-CTERM interaction domain protein</fullName>
    </submittedName>
</protein>
<evidence type="ECO:0000313" key="3">
    <source>
        <dbReference type="EMBL" id="EGJ29981.1"/>
    </source>
</evidence>
<feature type="domain" description="Ice-binding protein C-terminal" evidence="2">
    <location>
        <begin position="238"/>
        <end position="261"/>
    </location>
</feature>
<name>F4XZH6_9CYAN</name>
<reference evidence="4" key="1">
    <citation type="journal article" date="2011" name="Proc. Natl. Acad. Sci. U.S.A.">
        <title>Genomic insights into the physiology and ecology of the marine filamentous cyanobacterium Lyngbya majuscula.</title>
        <authorList>
            <person name="Jones A.C."/>
            <person name="Monroe E.A."/>
            <person name="Podell S."/>
            <person name="Hess W.R."/>
            <person name="Klages S."/>
            <person name="Esquenazi E."/>
            <person name="Niessen S."/>
            <person name="Hoover H."/>
            <person name="Rothmann M."/>
            <person name="Lasken R.S."/>
            <person name="Yates J.R.III."/>
            <person name="Reinhardt R."/>
            <person name="Kube M."/>
            <person name="Burkart M.D."/>
            <person name="Allen E.E."/>
            <person name="Dorrestein P.C."/>
            <person name="Gerwick W.H."/>
            <person name="Gerwick L."/>
        </authorList>
    </citation>
    <scope>NUCLEOTIDE SEQUENCE [LARGE SCALE GENOMIC DNA]</scope>
    <source>
        <strain evidence="4">3L</strain>
    </source>
</reference>
<evidence type="ECO:0000259" key="2">
    <source>
        <dbReference type="Pfam" id="PF07589"/>
    </source>
</evidence>
<gene>
    <name evidence="3" type="ORF">LYNGBM3L_58210</name>
</gene>
<proteinExistence type="predicted"/>
<dbReference type="Pfam" id="PF07589">
    <property type="entry name" value="PEP-CTERM"/>
    <property type="match status" value="1"/>
</dbReference>
<feature type="chain" id="PRO_5003319805" evidence="1">
    <location>
        <begin position="34"/>
        <end position="265"/>
    </location>
</feature>
<dbReference type="HOGENOM" id="CLU_088529_0_0_3"/>
<dbReference type="NCBIfam" id="TIGR02595">
    <property type="entry name" value="PEP_CTERM"/>
    <property type="match status" value="1"/>
</dbReference>
<dbReference type="InterPro" id="IPR013424">
    <property type="entry name" value="Ice-binding_C"/>
</dbReference>
<keyword evidence="1" id="KW-0732">Signal</keyword>
<sequence>MSTRQLFNVLTLCSGTVSLVSAATLLSANPALAIVNGSFETGDFNPWATIGDTSIETAEFGSGPTDGDFQALLTTGVGSVPVSDIETFLGLTAGSLATIPNLPNVDTPTEGSAIQQTFTAYAGDILTFDWNFLTNEFTSSLNPEDFNGLPFVNPEVFNDFSFVSISQMVDGLADTNSPLFIESLTPFFQTPFFEETGFQSFSYTFETSGTFSLGLGVLDEDDPFVDSGLLIDNVQLTPVPEPASILGLLALGALGTGAAFKKKTA</sequence>
<dbReference type="Proteomes" id="UP000003959">
    <property type="component" value="Unassembled WGS sequence"/>
</dbReference>
<organism evidence="3 4">
    <name type="scientific">Moorena producens 3L</name>
    <dbReference type="NCBI Taxonomy" id="489825"/>
    <lineage>
        <taxon>Bacteria</taxon>
        <taxon>Bacillati</taxon>
        <taxon>Cyanobacteriota</taxon>
        <taxon>Cyanophyceae</taxon>
        <taxon>Coleofasciculales</taxon>
        <taxon>Coleofasciculaceae</taxon>
        <taxon>Moorena</taxon>
    </lineage>
</organism>
<keyword evidence="4" id="KW-1185">Reference proteome</keyword>
<dbReference type="EMBL" id="GL890964">
    <property type="protein sequence ID" value="EGJ29981.1"/>
    <property type="molecule type" value="Genomic_DNA"/>
</dbReference>
<evidence type="ECO:0000313" key="4">
    <source>
        <dbReference type="Proteomes" id="UP000003959"/>
    </source>
</evidence>
<evidence type="ECO:0000256" key="1">
    <source>
        <dbReference type="SAM" id="SignalP"/>
    </source>
</evidence>
<feature type="signal peptide" evidence="1">
    <location>
        <begin position="1"/>
        <end position="33"/>
    </location>
</feature>
<dbReference type="RefSeq" id="WP_008188514.1">
    <property type="nucleotide sequence ID" value="NZ_GL890964.1"/>
</dbReference>
<dbReference type="AlphaFoldDB" id="F4XZH6"/>
<dbReference type="OrthoDB" id="7052168at2"/>
<accession>F4XZH6</accession>